<feature type="transmembrane region" description="Helical" evidence="1">
    <location>
        <begin position="15"/>
        <end position="33"/>
    </location>
</feature>
<dbReference type="KEGG" id="mgod:E7746_13205"/>
<keyword evidence="1" id="KW-0812">Transmembrane</keyword>
<dbReference type="EMBL" id="CP039393">
    <property type="protein sequence ID" value="QCD36767.1"/>
    <property type="molecule type" value="Genomic_DNA"/>
</dbReference>
<name>A0A4P7VR12_9BACT</name>
<evidence type="ECO:0000313" key="2">
    <source>
        <dbReference type="EMBL" id="QCD36767.1"/>
    </source>
</evidence>
<accession>A0A4P7VR12</accession>
<organism evidence="2 3">
    <name type="scientific">Muribaculum gordoncarteri</name>
    <dbReference type="NCBI Taxonomy" id="2530390"/>
    <lineage>
        <taxon>Bacteria</taxon>
        <taxon>Pseudomonadati</taxon>
        <taxon>Bacteroidota</taxon>
        <taxon>Bacteroidia</taxon>
        <taxon>Bacteroidales</taxon>
        <taxon>Muribaculaceae</taxon>
        <taxon>Muribaculum</taxon>
    </lineage>
</organism>
<protein>
    <submittedName>
        <fullName evidence="2">Septum formation initiator family protein</fullName>
    </submittedName>
</protein>
<dbReference type="Pfam" id="PF04977">
    <property type="entry name" value="DivIC"/>
    <property type="match status" value="1"/>
</dbReference>
<keyword evidence="1" id="KW-1133">Transmembrane helix</keyword>
<dbReference type="RefSeq" id="WP_123394772.1">
    <property type="nucleotide sequence ID" value="NZ_CANQMU010000008.1"/>
</dbReference>
<dbReference type="AlphaFoldDB" id="A0A4P7VR12"/>
<proteinExistence type="predicted"/>
<dbReference type="InterPro" id="IPR007060">
    <property type="entry name" value="FtsL/DivIC"/>
</dbReference>
<dbReference type="Proteomes" id="UP000297031">
    <property type="component" value="Chromosome"/>
</dbReference>
<evidence type="ECO:0000256" key="1">
    <source>
        <dbReference type="SAM" id="Phobius"/>
    </source>
</evidence>
<keyword evidence="1" id="KW-0472">Membrane</keyword>
<evidence type="ECO:0000313" key="3">
    <source>
        <dbReference type="Proteomes" id="UP000297031"/>
    </source>
</evidence>
<dbReference type="OrthoDB" id="1467719at2"/>
<sequence length="100" mass="12210">MGSSVKKIWEWCRHYISVTFIIVVVFVVIVLFFNENSILKSMEYNRQITDLKEEIQSNRDTLEYYNKLNHSLDTDPETMERIVRERYHMQRENEDVYIVE</sequence>
<reference evidence="2 3" key="1">
    <citation type="submission" date="2019-02" db="EMBL/GenBank/DDBJ databases">
        <title>Isolation and identification of novel species under the genus Muribaculum.</title>
        <authorList>
            <person name="Miyake S."/>
            <person name="Ding Y."/>
            <person name="Low A."/>
            <person name="Soh M."/>
            <person name="Seedorf H."/>
        </authorList>
    </citation>
    <scope>NUCLEOTIDE SEQUENCE [LARGE SCALE GENOMIC DNA]</scope>
    <source>
        <strain evidence="2 3">TLL-A4</strain>
    </source>
</reference>
<gene>
    <name evidence="2" type="ORF">E7746_13205</name>
</gene>
<keyword evidence="3" id="KW-1185">Reference proteome</keyword>